<protein>
    <submittedName>
        <fullName evidence="1">TetR/AcrR family transcriptional regulator</fullName>
    </submittedName>
</protein>
<organism evidence="1 2">
    <name type="scientific">Streptomyces citrinus</name>
    <dbReference type="NCBI Taxonomy" id="3118173"/>
    <lineage>
        <taxon>Bacteria</taxon>
        <taxon>Bacillati</taxon>
        <taxon>Actinomycetota</taxon>
        <taxon>Actinomycetes</taxon>
        <taxon>Kitasatosporales</taxon>
        <taxon>Streptomycetaceae</taxon>
        <taxon>Streptomyces</taxon>
    </lineage>
</organism>
<sequence>MADDGTALGLRERKKKQTAIKVWRTAVDLFLEHGYEQVSVAQIAEAAEVSKMTVFNYFKTKEDLLMGPMEEHVEDLARAVEQRTPGASAVDAVRAMVLRKIAERDPSIGLSESGNELALIQLIHRTPALARRALLWSVRGERRAAEALAAETGDPLLAAVAAAQLAGVVSALMSENHRRILAGETPDAVAAHAEERAVRAFALVEKGLSDFAVRA</sequence>
<gene>
    <name evidence="1" type="ORF">V2W30_19205</name>
</gene>
<evidence type="ECO:0000313" key="2">
    <source>
        <dbReference type="Proteomes" id="UP001432251"/>
    </source>
</evidence>
<accession>A0ACD5ADU2</accession>
<name>A0ACD5ADU2_9ACTN</name>
<dbReference type="EMBL" id="CP146022">
    <property type="protein sequence ID" value="WWQ65245.1"/>
    <property type="molecule type" value="Genomic_DNA"/>
</dbReference>
<proteinExistence type="predicted"/>
<keyword evidence="2" id="KW-1185">Reference proteome</keyword>
<dbReference type="Proteomes" id="UP001432251">
    <property type="component" value="Chromosome"/>
</dbReference>
<reference evidence="1" key="1">
    <citation type="journal article" date="2025" name="Int. J. Syst. Evol. Microbiol.">
        <title>Streptomyces citrinus sp. nov., with yellow diffusible pigment.</title>
        <authorList>
            <person name="He Y."/>
            <person name="Yang E."/>
            <person name="Xu J."/>
            <person name="Sun Y."/>
            <person name="Sun L."/>
        </authorList>
    </citation>
    <scope>NUCLEOTIDE SEQUENCE</scope>
    <source>
        <strain evidence="1">Q6</strain>
    </source>
</reference>
<evidence type="ECO:0000313" key="1">
    <source>
        <dbReference type="EMBL" id="WWQ65245.1"/>
    </source>
</evidence>